<evidence type="ECO:0000256" key="1">
    <source>
        <dbReference type="SAM" id="SignalP"/>
    </source>
</evidence>
<organism evidence="2 3">
    <name type="scientific">Engelhardtia mirabilis</name>
    <dbReference type="NCBI Taxonomy" id="2528011"/>
    <lineage>
        <taxon>Bacteria</taxon>
        <taxon>Pseudomonadati</taxon>
        <taxon>Planctomycetota</taxon>
        <taxon>Planctomycetia</taxon>
        <taxon>Planctomycetia incertae sedis</taxon>
        <taxon>Engelhardtia</taxon>
    </lineage>
</organism>
<sequence length="564" mass="62527" precursor="true">MKQLPFLRRPLLAVGACLATVGLAGATPFFVASPVAAAQEAGTQAAAVRLDALAVTRAVESAGGTAAAQEALVIPESDVHRALVYTLGSTELESRKVNVYIDEEIRRQVAEGAERSAFDVTDEEVAAAVEDTLRQIKEQYPTMAEESVLAHNGIQMESLGRMTAQSKLFERVFLPDDPSEWPATTREAIKASAGDEFLQRLEESHAQRQELLASGDEAAAAQQEAGQAMFRMLMRQMVMQSLNSSSEIETASDGLPEGVAMRVNGVDIKTEDIYASIAGRVTDHDRHLAEQWVTKCALLERVLKSTGNYLSDEDFKAAYDAYEEPYKGSPLNLEVIVRSFKRFPSMEAFRRYFRLMKSYEAMIGEELTDETLTEHLPRANRLMGVGSIDVEFILCSAFDFANKQWLEGGWSQAAAEARTVAQGLADSAGEDWDALLAQHSDFWDPPLSTTPQQQQPKRKNQGRFGALNRNELLQYLEESDYTCFLEGWSVGDEVFFSLEPGQLGGPWIGPYGYYFARVKRRIPPSKIQSLGDPTFRDMVVQDYVAVRFNEFARDIYEAATAEGQ</sequence>
<feature type="chain" id="PRO_5021859251" description="PpiC domain-containing protein" evidence="1">
    <location>
        <begin position="27"/>
        <end position="564"/>
    </location>
</feature>
<dbReference type="RefSeq" id="WP_145063770.1">
    <property type="nucleotide sequence ID" value="NZ_CP036287.1"/>
</dbReference>
<reference evidence="2 3" key="1">
    <citation type="submission" date="2019-02" db="EMBL/GenBank/DDBJ databases">
        <title>Deep-cultivation of Planctomycetes and their phenomic and genomic characterization uncovers novel biology.</title>
        <authorList>
            <person name="Wiegand S."/>
            <person name="Jogler M."/>
            <person name="Boedeker C."/>
            <person name="Pinto D."/>
            <person name="Vollmers J."/>
            <person name="Rivas-Marin E."/>
            <person name="Kohn T."/>
            <person name="Peeters S.H."/>
            <person name="Heuer A."/>
            <person name="Rast P."/>
            <person name="Oberbeckmann S."/>
            <person name="Bunk B."/>
            <person name="Jeske O."/>
            <person name="Meyerdierks A."/>
            <person name="Storesund J.E."/>
            <person name="Kallscheuer N."/>
            <person name="Luecker S."/>
            <person name="Lage O.M."/>
            <person name="Pohl T."/>
            <person name="Merkel B.J."/>
            <person name="Hornburger P."/>
            <person name="Mueller R.-W."/>
            <person name="Bruemmer F."/>
            <person name="Labrenz M."/>
            <person name="Spormann A.M."/>
            <person name="Op den Camp H."/>
            <person name="Overmann J."/>
            <person name="Amann R."/>
            <person name="Jetten M.S.M."/>
            <person name="Mascher T."/>
            <person name="Medema M.H."/>
            <person name="Devos D.P."/>
            <person name="Kaster A.-K."/>
            <person name="Ovreas L."/>
            <person name="Rohde M."/>
            <person name="Galperin M.Y."/>
            <person name="Jogler C."/>
        </authorList>
    </citation>
    <scope>NUCLEOTIDE SEQUENCE [LARGE SCALE GENOMIC DNA]</scope>
    <source>
        <strain evidence="2 3">Pla133</strain>
    </source>
</reference>
<feature type="signal peptide" evidence="1">
    <location>
        <begin position="1"/>
        <end position="26"/>
    </location>
</feature>
<evidence type="ECO:0008006" key="4">
    <source>
        <dbReference type="Google" id="ProtNLM"/>
    </source>
</evidence>
<keyword evidence="1" id="KW-0732">Signal</keyword>
<dbReference type="InterPro" id="IPR046357">
    <property type="entry name" value="PPIase_dom_sf"/>
</dbReference>
<evidence type="ECO:0000313" key="3">
    <source>
        <dbReference type="Proteomes" id="UP000316921"/>
    </source>
</evidence>
<dbReference type="Gene3D" id="3.10.50.40">
    <property type="match status" value="1"/>
</dbReference>
<gene>
    <name evidence="2" type="ORF">Pla133_13610</name>
</gene>
<accession>A0A518BH64</accession>
<protein>
    <recommendedName>
        <fullName evidence="4">PpiC domain-containing protein</fullName>
    </recommendedName>
</protein>
<name>A0A518BH64_9BACT</name>
<proteinExistence type="predicted"/>
<evidence type="ECO:0000313" key="2">
    <source>
        <dbReference type="EMBL" id="QDU66294.1"/>
    </source>
</evidence>
<dbReference type="PROSITE" id="PS51318">
    <property type="entry name" value="TAT"/>
    <property type="match status" value="1"/>
</dbReference>
<keyword evidence="3" id="KW-1185">Reference proteome</keyword>
<dbReference type="InterPro" id="IPR006311">
    <property type="entry name" value="TAT_signal"/>
</dbReference>
<dbReference type="GO" id="GO:0003755">
    <property type="term" value="F:peptidyl-prolyl cis-trans isomerase activity"/>
    <property type="evidence" value="ECO:0007669"/>
    <property type="project" value="InterPro"/>
</dbReference>
<dbReference type="KEGG" id="pbap:Pla133_13610"/>
<dbReference type="EMBL" id="CP036287">
    <property type="protein sequence ID" value="QDU66294.1"/>
    <property type="molecule type" value="Genomic_DNA"/>
</dbReference>
<dbReference type="Proteomes" id="UP000316921">
    <property type="component" value="Chromosome"/>
</dbReference>
<dbReference type="AlphaFoldDB" id="A0A518BH64"/>